<organism evidence="1 2">
    <name type="scientific">Gelidibacter maritimus</name>
    <dbReference type="NCBI Taxonomy" id="2761487"/>
    <lineage>
        <taxon>Bacteria</taxon>
        <taxon>Pseudomonadati</taxon>
        <taxon>Bacteroidota</taxon>
        <taxon>Flavobacteriia</taxon>
        <taxon>Flavobacteriales</taxon>
        <taxon>Flavobacteriaceae</taxon>
        <taxon>Gelidibacter</taxon>
    </lineage>
</organism>
<protein>
    <submittedName>
        <fullName evidence="1">Uncharacterized protein</fullName>
    </submittedName>
</protein>
<reference evidence="1 2" key="1">
    <citation type="submission" date="2020-07" db="EMBL/GenBank/DDBJ databases">
        <title>Bacterium isolated from marine sediment.</title>
        <authorList>
            <person name="Shang D."/>
        </authorList>
    </citation>
    <scope>NUCLEOTIDE SEQUENCE [LARGE SCALE GENOMIC DNA]</scope>
    <source>
        <strain evidence="1 2">F6074</strain>
    </source>
</reference>
<evidence type="ECO:0000313" key="1">
    <source>
        <dbReference type="EMBL" id="MBA6154478.1"/>
    </source>
</evidence>
<dbReference type="Proteomes" id="UP000541857">
    <property type="component" value="Unassembled WGS sequence"/>
</dbReference>
<comment type="caution">
    <text evidence="1">The sequence shown here is derived from an EMBL/GenBank/DDBJ whole genome shotgun (WGS) entry which is preliminary data.</text>
</comment>
<keyword evidence="2" id="KW-1185">Reference proteome</keyword>
<dbReference type="EMBL" id="JACGLT010000019">
    <property type="protein sequence ID" value="MBA6154478.1"/>
    <property type="molecule type" value="Genomic_DNA"/>
</dbReference>
<dbReference type="RefSeq" id="WP_182206752.1">
    <property type="nucleotide sequence ID" value="NZ_JACGLT010000019.1"/>
</dbReference>
<accession>A0A7W2M8A4</accession>
<gene>
    <name evidence="1" type="ORF">H3Z82_17255</name>
</gene>
<sequence length="127" mass="14229">MKAIPVLILLLVSITSVAQIDYKKQLDSLTIVHKVCTIEKSVRNHRVKLDQLKKQKQTLNTQLSEIQGFKLGRTDAEREEQLSEINLLIEANTTALTAAGVQLTTLINELVLANEDVKALQNHNMID</sequence>
<evidence type="ECO:0000313" key="2">
    <source>
        <dbReference type="Proteomes" id="UP000541857"/>
    </source>
</evidence>
<name>A0A7W2M8A4_9FLAO</name>
<proteinExistence type="predicted"/>
<dbReference type="AlphaFoldDB" id="A0A7W2M8A4"/>